<protein>
    <submittedName>
        <fullName evidence="2">Uncharacterized protein</fullName>
    </submittedName>
</protein>
<dbReference type="EMBL" id="CAJNOL010000827">
    <property type="protein sequence ID" value="CAF1211898.1"/>
    <property type="molecule type" value="Genomic_DNA"/>
</dbReference>
<dbReference type="Proteomes" id="UP000663870">
    <property type="component" value="Unassembled WGS sequence"/>
</dbReference>
<evidence type="ECO:0000256" key="1">
    <source>
        <dbReference type="SAM" id="Phobius"/>
    </source>
</evidence>
<feature type="transmembrane region" description="Helical" evidence="1">
    <location>
        <begin position="245"/>
        <end position="263"/>
    </location>
</feature>
<feature type="transmembrane region" description="Helical" evidence="1">
    <location>
        <begin position="275"/>
        <end position="297"/>
    </location>
</feature>
<organism evidence="2 4">
    <name type="scientific">Rotaria sordida</name>
    <dbReference type="NCBI Taxonomy" id="392033"/>
    <lineage>
        <taxon>Eukaryota</taxon>
        <taxon>Metazoa</taxon>
        <taxon>Spiralia</taxon>
        <taxon>Gnathifera</taxon>
        <taxon>Rotifera</taxon>
        <taxon>Eurotatoria</taxon>
        <taxon>Bdelloidea</taxon>
        <taxon>Philodinida</taxon>
        <taxon>Philodinidae</taxon>
        <taxon>Rotaria</taxon>
    </lineage>
</organism>
<reference evidence="2" key="1">
    <citation type="submission" date="2021-02" db="EMBL/GenBank/DDBJ databases">
        <authorList>
            <person name="Nowell W R."/>
        </authorList>
    </citation>
    <scope>NUCLEOTIDE SEQUENCE</scope>
</reference>
<evidence type="ECO:0000313" key="2">
    <source>
        <dbReference type="EMBL" id="CAF0975865.1"/>
    </source>
</evidence>
<dbReference type="Proteomes" id="UP000663854">
    <property type="component" value="Unassembled WGS sequence"/>
</dbReference>
<proteinExistence type="predicted"/>
<feature type="transmembrane region" description="Helical" evidence="1">
    <location>
        <begin position="16"/>
        <end position="35"/>
    </location>
</feature>
<keyword evidence="1" id="KW-1133">Transmembrane helix</keyword>
<feature type="transmembrane region" description="Helical" evidence="1">
    <location>
        <begin position="77"/>
        <end position="95"/>
    </location>
</feature>
<dbReference type="AlphaFoldDB" id="A0A814F4S0"/>
<dbReference type="PANTHER" id="PTHR33802:SF1">
    <property type="entry name" value="XK-RELATED PROTEIN"/>
    <property type="match status" value="1"/>
</dbReference>
<sequence length="310" mass="35855">MLINKQLPAGEYRHNYVRLALLVGTFLLFIGYIAVNELYEYGNNHIFLNGTIRAEDTTVNDITPSDWVYRSLNGLNYLWQFAWLLYSLTFIYRRSSIGYLYLSPNTLTPMFCITYIIAFLLPSIWILFFQKSYIAWTWIVYLVSFLLLTLGLFILNNNISINQKIYETDGFNRDIWCLRFFAQNGVAFFACWIGVRFALAFDTFLQLYLSFSIVNAGTIALILAAIIAVTYFFGPNLNAALVEKCAYQFSPWIVFIFYFWGVVENNWVPKSVRRNNIIAALELLASVVAAIGALVLFTMRYRRSKIDPIP</sequence>
<comment type="caution">
    <text evidence="2">The sequence shown here is derived from an EMBL/GenBank/DDBJ whole genome shotgun (WGS) entry which is preliminary data.</text>
</comment>
<evidence type="ECO:0000313" key="3">
    <source>
        <dbReference type="EMBL" id="CAF1211898.1"/>
    </source>
</evidence>
<feature type="transmembrane region" description="Helical" evidence="1">
    <location>
        <begin position="176"/>
        <end position="195"/>
    </location>
</feature>
<feature type="transmembrane region" description="Helical" evidence="1">
    <location>
        <begin position="207"/>
        <end position="233"/>
    </location>
</feature>
<dbReference type="PANTHER" id="PTHR33802">
    <property type="entry name" value="SI:CH211-161H7.5-RELATED"/>
    <property type="match status" value="1"/>
</dbReference>
<keyword evidence="1" id="KW-0472">Membrane</keyword>
<feature type="transmembrane region" description="Helical" evidence="1">
    <location>
        <begin position="134"/>
        <end position="155"/>
    </location>
</feature>
<keyword evidence="5" id="KW-1185">Reference proteome</keyword>
<gene>
    <name evidence="3" type="ORF">JXQ802_LOCUS24983</name>
    <name evidence="2" type="ORF">PYM288_LOCUS13356</name>
</gene>
<dbReference type="EMBL" id="CAJNOH010000266">
    <property type="protein sequence ID" value="CAF0975865.1"/>
    <property type="molecule type" value="Genomic_DNA"/>
</dbReference>
<accession>A0A814F4S0</accession>
<feature type="transmembrane region" description="Helical" evidence="1">
    <location>
        <begin position="107"/>
        <end position="128"/>
    </location>
</feature>
<name>A0A814F4S0_9BILA</name>
<keyword evidence="1" id="KW-0812">Transmembrane</keyword>
<evidence type="ECO:0000313" key="5">
    <source>
        <dbReference type="Proteomes" id="UP000663870"/>
    </source>
</evidence>
<evidence type="ECO:0000313" key="4">
    <source>
        <dbReference type="Proteomes" id="UP000663854"/>
    </source>
</evidence>